<dbReference type="PIRSF" id="PIRSF000239">
    <property type="entry name" value="AHPC"/>
    <property type="match status" value="1"/>
</dbReference>
<dbReference type="PANTHER" id="PTHR43110">
    <property type="entry name" value="THIOL PEROXIDASE"/>
    <property type="match status" value="1"/>
</dbReference>
<evidence type="ECO:0000256" key="3">
    <source>
        <dbReference type="PIRSR" id="PIRSR000239-1"/>
    </source>
</evidence>
<dbReference type="PANTHER" id="PTHR43110:SF1">
    <property type="entry name" value="THIOL PEROXIDASE"/>
    <property type="match status" value="1"/>
</dbReference>
<reference evidence="5 6" key="1">
    <citation type="journal article" date="2019" name="Int. J. Syst. Evol. Microbiol.">
        <title>The Global Catalogue of Microorganisms (GCM) 10K type strain sequencing project: providing services to taxonomists for standard genome sequencing and annotation.</title>
        <authorList>
            <consortium name="The Broad Institute Genomics Platform"/>
            <consortium name="The Broad Institute Genome Sequencing Center for Infectious Disease"/>
            <person name="Wu L."/>
            <person name="Ma J."/>
        </authorList>
    </citation>
    <scope>NUCLEOTIDE SEQUENCE [LARGE SCALE GENOMIC DNA]</scope>
    <source>
        <strain evidence="5 6">CGMCC 1.3239</strain>
    </source>
</reference>
<evidence type="ECO:0000256" key="2">
    <source>
        <dbReference type="ARBA" id="ARBA00023284"/>
    </source>
</evidence>
<dbReference type="InterPro" id="IPR013766">
    <property type="entry name" value="Thioredoxin_domain"/>
</dbReference>
<dbReference type="InterPro" id="IPR024706">
    <property type="entry name" value="Peroxiredoxin_AhpC-typ"/>
</dbReference>
<dbReference type="Proteomes" id="UP001596442">
    <property type="component" value="Unassembled WGS sequence"/>
</dbReference>
<organism evidence="5 6">
    <name type="scientific">Halorubrum tibetense</name>
    <dbReference type="NCBI Taxonomy" id="175631"/>
    <lineage>
        <taxon>Archaea</taxon>
        <taxon>Methanobacteriati</taxon>
        <taxon>Methanobacteriota</taxon>
        <taxon>Stenosarchaea group</taxon>
        <taxon>Halobacteria</taxon>
        <taxon>Halobacteriales</taxon>
        <taxon>Haloferacaceae</taxon>
        <taxon>Halorubrum</taxon>
    </lineage>
</organism>
<accession>A0ABD5S8W5</accession>
<gene>
    <name evidence="5" type="ORF">ACFQEU_05235</name>
</gene>
<evidence type="ECO:0000256" key="1">
    <source>
        <dbReference type="ARBA" id="ARBA00023002"/>
    </source>
</evidence>
<dbReference type="InterPro" id="IPR000866">
    <property type="entry name" value="AhpC/TSA"/>
</dbReference>
<keyword evidence="1" id="KW-0560">Oxidoreductase</keyword>
<evidence type="ECO:0000313" key="5">
    <source>
        <dbReference type="EMBL" id="MFC6752870.1"/>
    </source>
</evidence>
<keyword evidence="6" id="KW-1185">Reference proteome</keyword>
<dbReference type="EMBL" id="JBHSWW010000046">
    <property type="protein sequence ID" value="MFC6752870.1"/>
    <property type="molecule type" value="Genomic_DNA"/>
</dbReference>
<evidence type="ECO:0000313" key="6">
    <source>
        <dbReference type="Proteomes" id="UP001596442"/>
    </source>
</evidence>
<dbReference type="RefSeq" id="WP_379779968.1">
    <property type="nucleotide sequence ID" value="NZ_JBHSWW010000046.1"/>
</dbReference>
<protein>
    <submittedName>
        <fullName evidence="5">Redoxin domain-containing protein</fullName>
    </submittedName>
</protein>
<dbReference type="AlphaFoldDB" id="A0ABD5S8W5"/>
<dbReference type="Pfam" id="PF00578">
    <property type="entry name" value="AhpC-TSA"/>
    <property type="match status" value="1"/>
</dbReference>
<keyword evidence="2" id="KW-0676">Redox-active center</keyword>
<dbReference type="GO" id="GO:0016491">
    <property type="term" value="F:oxidoreductase activity"/>
    <property type="evidence" value="ECO:0007669"/>
    <property type="project" value="UniProtKB-KW"/>
</dbReference>
<evidence type="ECO:0000259" key="4">
    <source>
        <dbReference type="PROSITE" id="PS51352"/>
    </source>
</evidence>
<dbReference type="Gene3D" id="3.40.30.10">
    <property type="entry name" value="Glutaredoxin"/>
    <property type="match status" value="1"/>
</dbReference>
<dbReference type="InterPro" id="IPR050455">
    <property type="entry name" value="Tpx_Peroxidase_subfamily"/>
</dbReference>
<proteinExistence type="predicted"/>
<dbReference type="PROSITE" id="PS51352">
    <property type="entry name" value="THIOREDOXIN_2"/>
    <property type="match status" value="1"/>
</dbReference>
<comment type="caution">
    <text evidence="5">The sequence shown here is derived from an EMBL/GenBank/DDBJ whole genome shotgun (WGS) entry which is preliminary data.</text>
</comment>
<sequence length="160" mass="17562">MVDIDDDTPDFTASLVTDELAPFRLSEHLGEGPVVLAFFPAAFSGTCTDEMRALRDGIERFGPDTTVFGVSTDLPHALRAYREEYDLPFPLVADPDHRAVEAYDVVSDFERYGVDVVARRAVFVIDAEGTVTYRWLADNPGQEPEYDSLVAAIPGSTASN</sequence>
<feature type="domain" description="Thioredoxin" evidence="4">
    <location>
        <begin position="2"/>
        <end position="158"/>
    </location>
</feature>
<feature type="active site" description="Cysteine sulfenic acid (-SOH) intermediate; for peroxidase activity" evidence="3">
    <location>
        <position position="47"/>
    </location>
</feature>
<dbReference type="InterPro" id="IPR036249">
    <property type="entry name" value="Thioredoxin-like_sf"/>
</dbReference>
<name>A0ABD5S8W5_9EURY</name>
<dbReference type="SUPFAM" id="SSF52833">
    <property type="entry name" value="Thioredoxin-like"/>
    <property type="match status" value="1"/>
</dbReference>